<dbReference type="Proteomes" id="UP000177811">
    <property type="component" value="Unassembled WGS sequence"/>
</dbReference>
<evidence type="ECO:0000256" key="1">
    <source>
        <dbReference type="SAM" id="Coils"/>
    </source>
</evidence>
<evidence type="ECO:0000313" key="2">
    <source>
        <dbReference type="EMBL" id="OHA04109.1"/>
    </source>
</evidence>
<accession>A0A1G2L097</accession>
<feature type="coiled-coil region" evidence="1">
    <location>
        <begin position="122"/>
        <end position="149"/>
    </location>
</feature>
<evidence type="ECO:0000313" key="3">
    <source>
        <dbReference type="Proteomes" id="UP000177811"/>
    </source>
</evidence>
<dbReference type="EMBL" id="MHQL01000001">
    <property type="protein sequence ID" value="OHA04109.1"/>
    <property type="molecule type" value="Genomic_DNA"/>
</dbReference>
<proteinExistence type="predicted"/>
<reference evidence="2 3" key="1">
    <citation type="journal article" date="2016" name="Nat. Commun.">
        <title>Thousands of microbial genomes shed light on interconnected biogeochemical processes in an aquifer system.</title>
        <authorList>
            <person name="Anantharaman K."/>
            <person name="Brown C.T."/>
            <person name="Hug L.A."/>
            <person name="Sharon I."/>
            <person name="Castelle C.J."/>
            <person name="Probst A.J."/>
            <person name="Thomas B.C."/>
            <person name="Singh A."/>
            <person name="Wilkins M.J."/>
            <person name="Karaoz U."/>
            <person name="Brodie E.L."/>
            <person name="Williams K.H."/>
            <person name="Hubbard S.S."/>
            <person name="Banfield J.F."/>
        </authorList>
    </citation>
    <scope>NUCLEOTIDE SEQUENCE [LARGE SCALE GENOMIC DNA]</scope>
</reference>
<gene>
    <name evidence="2" type="ORF">A3C16_02165</name>
</gene>
<name>A0A1G2L097_9BACT</name>
<protein>
    <submittedName>
        <fullName evidence="2">Uncharacterized protein</fullName>
    </submittedName>
</protein>
<keyword evidence="1" id="KW-0175">Coiled coil</keyword>
<organism evidence="2 3">
    <name type="scientific">Candidatus Sungbacteria bacterium RIFCSPHIGHO2_02_FULL_51_29</name>
    <dbReference type="NCBI Taxonomy" id="1802273"/>
    <lineage>
        <taxon>Bacteria</taxon>
        <taxon>Candidatus Sungiibacteriota</taxon>
    </lineage>
</organism>
<sequence>MRALVKRGSSAFMRQRSDEGDIMFHRDGTLQKTLAAQMRYQQEFIELNDQLEEQLDIHPDRRRGFMARILSSILPERVQAWLPESTLRILRERSDIIELLEEKQRMNLNNQGKAIENIANVAVEGRQLLVELEVDIRQAEDERWDARRLHDYLCEMAQQIANPLGTAGLGIEVPEILSEILDHEFAMFSPEEMEEERQALLKLLRETIELQRGYMKMLGTQVAANSQAYRAALTQYFSYTTVGRPTQALRESARIMTETNKAMYVAREAIIATVRRSIEATCIMLEAIQRVPDYAIASPEMQAFIAEQNTKLQNKLAELKRAKAQGALPPGVPEGTLVIDVPATPVVAESVARQ</sequence>
<comment type="caution">
    <text evidence="2">The sequence shown here is derived from an EMBL/GenBank/DDBJ whole genome shotgun (WGS) entry which is preliminary data.</text>
</comment>
<dbReference type="AlphaFoldDB" id="A0A1G2L097"/>